<dbReference type="EMBL" id="JBDJPC010000006">
    <property type="protein sequence ID" value="KAL1497297.1"/>
    <property type="molecule type" value="Genomic_DNA"/>
</dbReference>
<feature type="compositionally biased region" description="Acidic residues" evidence="9">
    <location>
        <begin position="1931"/>
        <end position="1954"/>
    </location>
</feature>
<sequence>MEPVLQRLGDVTIQKLEKPKESEPLTSKNDRGIRIPNPMEPEHDHSDDSYVSDEDSSENIDDKEEDIPFIPSHVRKSLPNPSSSTQSLKRDLPLPGLNLGPEISFKKFKHDLKPPQTVQDKNVDSDISSDDELPFYDSDLESEAEELDFSGNLDTGLKKNVKLNAALELPSKSAKLDIPNASSVLPNNLSQSLKPHSSFDSLKSTPTKVGEEESNNEDEEDESLFEKLVEQAEVPPPTPSTPSVKNESVDDDYEVDIKEKLKEMGEITFASVKKGEKPKSSEGEKTENEVVITKKSGEEVTVMSKGNLRRNIREVMDETKLDETTLAAQRQEAERLKRVQEQQRILREYQRQTQQERMQQRVMSLLQGNNFPKPGPSHQTRIGNTVLVKLPNGQTKPMTKVSRPPFDLLKMPKPETTQSRFPQQGPSGASMGPSRNFPRGPFPPYRRGPQPSIPPNYSPLSSRGPSILQKTPESDSDSDIEIDKSSSSTPIKSPKGKTIDDNQPIEVSSDDDCILVSESEADAAPEEDENEDPSNSGMHTNDVFNQPDEQGRVLVNVGHSEDDPDVFVAPQIAKIIKPHQIGGVRFLYDNIVETITRFDSSAGFGCILAHSMGLGKTLQIVTFSDVFLRYTPARTILCIMPINTLQNWLAEYNMWTPTPEAVANNALNTHGEVLPRNFNLYVLNDSQKTLGGRHKVIHEWKAHGGVLLIGYEQFRLLSMKKHPKTKRKAAPVLEIVDTDKNKVIFDEIYTALVNPGPDLVICDEGHRIKNSHASISTALKQLRTKRRVVLTGYPLQNNLTEYWCMVDFVRPNYLGSKTEFLNMFERPIMNGQCIDSTEADIKLMRYRAHVLHSLLVGFVQRRSHTVLQTVLPQKEEYVLLVRLTPFQRSLYDRFMNDVVRVQTVPNPLKAFAVCCKIWNHPDVLYNFLMKTAKGEAVDLDLEEVASTVNGVTGDAKPRRGPGKPRKVPAKGRNGKPAASVTPYNSNNSELPANSTQESVPIINSQSTNPSQFPGNTTASSFPNNFSRGGDIYGPYTDEFNQPRTSFEGISQFFDDHVSRPSYENSTSRFPQFNSTTDFNSSQPQSSNSGYQQSNQQNRNVFGDGSNSQQPPFSQNLFNLDSQNNVSVTGVANKTNSNIPMLPSGISLTPLNSKNQIYEQNNAPGQHQGDPRPDNGNAPFFGSQTIDTFNRPFGYDQSFQSNVDQQRDYWNLENKPEFNQQGSFNQGNSFDPNNPLWIKKEEPSFKGESSNDSKPKINIISDIKLPSVFPSDKKINIISDIKIEPKKEAEDKYGVKRELEKIKNELKNELKIEDDVKPPAINESPLSKLAASPAPRDTKDDSIPYDWAFDLLKDYIPGQIENSAKFQILFCIIRESLALGDRLLVFSQSLIALDLIEYFLQISEVPGESYKWAKNSSYYRLDGSTGAQEREKLINEFNSNPKIHLFLVSTRAGSLGINLIGANRVVVLDASWNPCHDTQAVCRVYRYGQRKPCFVYRLVMDNCLEKKIYDRQVSKQGMSDRVVDECNPDAHLTIKDVTSLCFDDKKEEGEIKDWSSCKDKYIDVVLQKVLDIHGTLLTKEPFQHESLLVDRKEKKLSQQEKRLAKKGYEREKNAARQPSYLGSMGRGHRPIASVRPMQQGVNDRPSRWIPAEHWQRQGMTAQEMTLPLDVVIPTNQPEKGNIVLKAGQKVLVLKSPKGVYMQLESGKIVAIKTAIKVKGKAEENGPLDSMKMTPASRSSYMPPQVKNNPALSVLKRPQKPPIIPGMAKFNVKSVQRTVPNLVSKIQSVNRKIQNLPGKQKPYQIGNEIAKSLRESGARPFNSTEDESLMEQSRQQPDQEGADDLEKKISQLKKNISIQRVTPGGAKQPLKTAASNQSPSSSSFQYGQLQKDHRPPLQNEFQSQTRVSLKDQFQDTLENITADFKNSDNLGSDLDDDDEEQQNEEPDDEEVSDESTEQNKQPALGEPQETIDQNDEVAYVSEQHSEPTNQRYHQQKFDNPAEYSNANTGYNYNYNYNIPPYQNHPPPVQGYGYPVQHPLPYDSCSGYPHGQPMYNYGYQGYPPPPPQPHYPPPPPPQTPYDYNSAAGVYPSYPYPQQYPPPPPPPQGMYPTTANAPPTSYPDYSQYPNQSQSNTNYYQDG</sequence>
<dbReference type="InterPro" id="IPR049730">
    <property type="entry name" value="SNF2/RAD54-like_C"/>
</dbReference>
<comment type="caution">
    <text evidence="12">The sequence shown here is derived from an EMBL/GenBank/DDBJ whole genome shotgun (WGS) entry which is preliminary data.</text>
</comment>
<feature type="region of interest" description="Disordered" evidence="9">
    <location>
        <begin position="950"/>
        <end position="1042"/>
    </location>
</feature>
<dbReference type="InterPro" id="IPR044573">
    <property type="entry name" value="ARIP4_DEXHc"/>
</dbReference>
<dbReference type="Pfam" id="PF00271">
    <property type="entry name" value="Helicase_C"/>
    <property type="match status" value="1"/>
</dbReference>
<evidence type="ECO:0000256" key="9">
    <source>
        <dbReference type="SAM" id="MobiDB-lite"/>
    </source>
</evidence>
<evidence type="ECO:0000256" key="7">
    <source>
        <dbReference type="ARBA" id="ARBA00023125"/>
    </source>
</evidence>
<evidence type="ECO:0000256" key="6">
    <source>
        <dbReference type="ARBA" id="ARBA00022840"/>
    </source>
</evidence>
<feature type="compositionally biased region" description="Pro residues" evidence="9">
    <location>
        <begin position="2090"/>
        <end position="2105"/>
    </location>
</feature>
<feature type="region of interest" description="Disordered" evidence="9">
    <location>
        <begin position="1057"/>
        <end position="1118"/>
    </location>
</feature>
<keyword evidence="4" id="KW-0378">Hydrolase</keyword>
<name>A0ABD1ELC8_HYPHA</name>
<feature type="compositionally biased region" description="Polar residues" evidence="9">
    <location>
        <begin position="1734"/>
        <end position="1743"/>
    </location>
</feature>
<dbReference type="Gene3D" id="3.40.50.10810">
    <property type="entry name" value="Tandem AAA-ATPase domain"/>
    <property type="match status" value="1"/>
</dbReference>
<feature type="compositionally biased region" description="Basic and acidic residues" evidence="9">
    <location>
        <begin position="15"/>
        <end position="33"/>
    </location>
</feature>
<keyword evidence="8" id="KW-0539">Nucleus</keyword>
<dbReference type="InterPro" id="IPR001650">
    <property type="entry name" value="Helicase_C-like"/>
</dbReference>
<evidence type="ECO:0000259" key="11">
    <source>
        <dbReference type="PROSITE" id="PS51194"/>
    </source>
</evidence>
<feature type="compositionally biased region" description="Polar residues" evidence="9">
    <location>
        <begin position="2109"/>
        <end position="2138"/>
    </location>
</feature>
<evidence type="ECO:0008006" key="14">
    <source>
        <dbReference type="Google" id="ProtNLM"/>
    </source>
</evidence>
<dbReference type="GO" id="GO:0004386">
    <property type="term" value="F:helicase activity"/>
    <property type="evidence" value="ECO:0007669"/>
    <property type="project" value="UniProtKB-KW"/>
</dbReference>
<organism evidence="12 13">
    <name type="scientific">Hypothenemus hampei</name>
    <name type="common">Coffee berry borer</name>
    <dbReference type="NCBI Taxonomy" id="57062"/>
    <lineage>
        <taxon>Eukaryota</taxon>
        <taxon>Metazoa</taxon>
        <taxon>Ecdysozoa</taxon>
        <taxon>Arthropoda</taxon>
        <taxon>Hexapoda</taxon>
        <taxon>Insecta</taxon>
        <taxon>Pterygota</taxon>
        <taxon>Neoptera</taxon>
        <taxon>Endopterygota</taxon>
        <taxon>Coleoptera</taxon>
        <taxon>Polyphaga</taxon>
        <taxon>Cucujiformia</taxon>
        <taxon>Curculionidae</taxon>
        <taxon>Scolytinae</taxon>
        <taxon>Hypothenemus</taxon>
    </lineage>
</organism>
<keyword evidence="13" id="KW-1185">Reference proteome</keyword>
<feature type="compositionally biased region" description="Acidic residues" evidence="9">
    <location>
        <begin position="212"/>
        <end position="223"/>
    </location>
</feature>
<dbReference type="InterPro" id="IPR014001">
    <property type="entry name" value="Helicase_ATP-bd"/>
</dbReference>
<evidence type="ECO:0000313" key="12">
    <source>
        <dbReference type="EMBL" id="KAL1497297.1"/>
    </source>
</evidence>
<evidence type="ECO:0000259" key="10">
    <source>
        <dbReference type="PROSITE" id="PS51192"/>
    </source>
</evidence>
<feature type="region of interest" description="Disordered" evidence="9">
    <location>
        <begin position="171"/>
        <end position="252"/>
    </location>
</feature>
<dbReference type="PANTHER" id="PTHR45797">
    <property type="entry name" value="RAD54-LIKE"/>
    <property type="match status" value="1"/>
</dbReference>
<feature type="region of interest" description="Disordered" evidence="9">
    <location>
        <begin position="1723"/>
        <end position="1743"/>
    </location>
</feature>
<keyword evidence="5" id="KW-0347">Helicase</keyword>
<dbReference type="InterPro" id="IPR044574">
    <property type="entry name" value="ARIP4-like"/>
</dbReference>
<dbReference type="InterPro" id="IPR027417">
    <property type="entry name" value="P-loop_NTPase"/>
</dbReference>
<feature type="region of interest" description="Disordered" evidence="9">
    <location>
        <begin position="1"/>
        <end position="134"/>
    </location>
</feature>
<comment type="similarity">
    <text evidence="2">Belongs to the SNF2/RAD54 helicase family.</text>
</comment>
<protein>
    <recommendedName>
        <fullName evidence="14">Helicase ARIP4</fullName>
    </recommendedName>
</protein>
<evidence type="ECO:0000313" key="13">
    <source>
        <dbReference type="Proteomes" id="UP001566132"/>
    </source>
</evidence>
<gene>
    <name evidence="12" type="ORF">ABEB36_008285</name>
</gene>
<dbReference type="PROSITE" id="PS51192">
    <property type="entry name" value="HELICASE_ATP_BIND_1"/>
    <property type="match status" value="1"/>
</dbReference>
<evidence type="ECO:0000256" key="1">
    <source>
        <dbReference type="ARBA" id="ARBA00004123"/>
    </source>
</evidence>
<proteinExistence type="inferred from homology"/>
<dbReference type="InterPro" id="IPR000330">
    <property type="entry name" value="SNF2_N"/>
</dbReference>
<feature type="compositionally biased region" description="Polar residues" evidence="9">
    <location>
        <begin position="180"/>
        <end position="207"/>
    </location>
</feature>
<feature type="domain" description="Helicase C-terminal" evidence="11">
    <location>
        <begin position="1364"/>
        <end position="1537"/>
    </location>
</feature>
<dbReference type="Proteomes" id="UP001566132">
    <property type="component" value="Unassembled WGS sequence"/>
</dbReference>
<dbReference type="GO" id="GO:0005524">
    <property type="term" value="F:ATP binding"/>
    <property type="evidence" value="ECO:0007669"/>
    <property type="project" value="UniProtKB-KW"/>
</dbReference>
<reference evidence="12 13" key="1">
    <citation type="submission" date="2024-05" db="EMBL/GenBank/DDBJ databases">
        <title>Genetic variation in Jamaican populations of the coffee berry borer (Hypothenemus hampei).</title>
        <authorList>
            <person name="Errbii M."/>
            <person name="Myrie A."/>
        </authorList>
    </citation>
    <scope>NUCLEOTIDE SEQUENCE [LARGE SCALE GENOMIC DNA]</scope>
    <source>
        <strain evidence="12">JA-Hopewell-2020-01-JO</strain>
        <tissue evidence="12">Whole body</tissue>
    </source>
</reference>
<feature type="compositionally biased region" description="Polar residues" evidence="9">
    <location>
        <begin position="415"/>
        <end position="427"/>
    </location>
</feature>
<feature type="compositionally biased region" description="Pro residues" evidence="9">
    <location>
        <begin position="2059"/>
        <end position="2076"/>
    </location>
</feature>
<feature type="region of interest" description="Disordered" evidence="9">
    <location>
        <begin position="388"/>
        <end position="545"/>
    </location>
</feature>
<feature type="region of interest" description="Disordered" evidence="9">
    <location>
        <begin position="1811"/>
        <end position="1893"/>
    </location>
</feature>
<keyword evidence="7" id="KW-0238">DNA-binding</keyword>
<dbReference type="CDD" id="cd18793">
    <property type="entry name" value="SF2_C_SNF"/>
    <property type="match status" value="1"/>
</dbReference>
<feature type="domain" description="Helicase ATP-binding" evidence="10">
    <location>
        <begin position="597"/>
        <end position="812"/>
    </location>
</feature>
<feature type="compositionally biased region" description="Acidic residues" evidence="9">
    <location>
        <begin position="508"/>
        <end position="532"/>
    </location>
</feature>
<feature type="region of interest" description="Disordered" evidence="9">
    <location>
        <begin position="1919"/>
        <end position="2006"/>
    </location>
</feature>
<dbReference type="GO" id="GO:0005634">
    <property type="term" value="C:nucleus"/>
    <property type="evidence" value="ECO:0007669"/>
    <property type="project" value="UniProtKB-SubCell"/>
</dbReference>
<dbReference type="Gene3D" id="3.40.50.300">
    <property type="entry name" value="P-loop containing nucleotide triphosphate hydrolases"/>
    <property type="match status" value="1"/>
</dbReference>
<dbReference type="PROSITE" id="PS51194">
    <property type="entry name" value="HELICASE_CTER"/>
    <property type="match status" value="1"/>
</dbReference>
<dbReference type="SUPFAM" id="SSF52540">
    <property type="entry name" value="P-loop containing nucleoside triphosphate hydrolases"/>
    <property type="match status" value="2"/>
</dbReference>
<evidence type="ECO:0000256" key="2">
    <source>
        <dbReference type="ARBA" id="ARBA00007025"/>
    </source>
</evidence>
<dbReference type="PANTHER" id="PTHR45797:SF1">
    <property type="entry name" value="HELICASE ARIP4"/>
    <property type="match status" value="1"/>
</dbReference>
<feature type="region of interest" description="Disordered" evidence="9">
    <location>
        <begin position="1158"/>
        <end position="1186"/>
    </location>
</feature>
<evidence type="ECO:0000256" key="5">
    <source>
        <dbReference type="ARBA" id="ARBA00022806"/>
    </source>
</evidence>
<feature type="compositionally biased region" description="Pro residues" evidence="9">
    <location>
        <begin position="440"/>
        <end position="457"/>
    </location>
</feature>
<dbReference type="SMART" id="SM00487">
    <property type="entry name" value="DEXDc"/>
    <property type="match status" value="1"/>
</dbReference>
<dbReference type="SMART" id="SM00490">
    <property type="entry name" value="HELICc"/>
    <property type="match status" value="1"/>
</dbReference>
<dbReference type="GO" id="GO:0016787">
    <property type="term" value="F:hydrolase activity"/>
    <property type="evidence" value="ECO:0007669"/>
    <property type="project" value="UniProtKB-KW"/>
</dbReference>
<keyword evidence="3" id="KW-0547">Nucleotide-binding</keyword>
<evidence type="ECO:0000256" key="8">
    <source>
        <dbReference type="ARBA" id="ARBA00023242"/>
    </source>
</evidence>
<feature type="compositionally biased region" description="Polar residues" evidence="9">
    <location>
        <begin position="981"/>
        <end position="1026"/>
    </location>
</feature>
<feature type="compositionally biased region" description="Polar residues" evidence="9">
    <location>
        <begin position="1061"/>
        <end position="1078"/>
    </location>
</feature>
<evidence type="ECO:0000256" key="4">
    <source>
        <dbReference type="ARBA" id="ARBA00022801"/>
    </source>
</evidence>
<dbReference type="CDD" id="cd18069">
    <property type="entry name" value="DEXHc_ARIP4"/>
    <property type="match status" value="1"/>
</dbReference>
<feature type="compositionally biased region" description="Polar residues" evidence="9">
    <location>
        <begin position="1104"/>
        <end position="1118"/>
    </location>
</feature>
<evidence type="ECO:0000256" key="3">
    <source>
        <dbReference type="ARBA" id="ARBA00022741"/>
    </source>
</evidence>
<feature type="compositionally biased region" description="Basic residues" evidence="9">
    <location>
        <begin position="958"/>
        <end position="973"/>
    </location>
</feature>
<feature type="compositionally biased region" description="Acidic residues" evidence="9">
    <location>
        <begin position="50"/>
        <end position="67"/>
    </location>
</feature>
<feature type="compositionally biased region" description="Polar residues" evidence="9">
    <location>
        <begin position="458"/>
        <end position="471"/>
    </location>
</feature>
<keyword evidence="6" id="KW-0067">ATP-binding</keyword>
<accession>A0ABD1ELC8</accession>
<feature type="region of interest" description="Disordered" evidence="9">
    <location>
        <begin position="2053"/>
        <end position="2138"/>
    </location>
</feature>
<dbReference type="GO" id="GO:0003677">
    <property type="term" value="F:DNA binding"/>
    <property type="evidence" value="ECO:0007669"/>
    <property type="project" value="UniProtKB-KW"/>
</dbReference>
<comment type="subcellular location">
    <subcellularLocation>
        <location evidence="1">Nucleus</location>
    </subcellularLocation>
</comment>
<dbReference type="Pfam" id="PF00176">
    <property type="entry name" value="SNF2-rel_dom"/>
    <property type="match status" value="1"/>
</dbReference>
<dbReference type="InterPro" id="IPR038718">
    <property type="entry name" value="SNF2-like_sf"/>
</dbReference>
<feature type="compositionally biased region" description="Low complexity" evidence="9">
    <location>
        <begin position="1079"/>
        <end position="1099"/>
    </location>
</feature>